<dbReference type="AlphaFoldDB" id="A0A9N8KUQ0"/>
<keyword evidence="2" id="KW-1185">Reference proteome</keyword>
<protein>
    <submittedName>
        <fullName evidence="1">Uncharacterized protein</fullName>
    </submittedName>
</protein>
<name>A0A9N8KUQ0_CHRIL</name>
<organism evidence="1 2">
    <name type="scientific">Chrysodeixis includens</name>
    <name type="common">Soybean looper</name>
    <name type="synonym">Pseudoplusia includens</name>
    <dbReference type="NCBI Taxonomy" id="689277"/>
    <lineage>
        <taxon>Eukaryota</taxon>
        <taxon>Metazoa</taxon>
        <taxon>Ecdysozoa</taxon>
        <taxon>Arthropoda</taxon>
        <taxon>Hexapoda</taxon>
        <taxon>Insecta</taxon>
        <taxon>Pterygota</taxon>
        <taxon>Neoptera</taxon>
        <taxon>Endopterygota</taxon>
        <taxon>Lepidoptera</taxon>
        <taxon>Glossata</taxon>
        <taxon>Ditrysia</taxon>
        <taxon>Noctuoidea</taxon>
        <taxon>Noctuidae</taxon>
        <taxon>Plusiinae</taxon>
        <taxon>Chrysodeixis</taxon>
    </lineage>
</organism>
<accession>A0A9N8KUQ0</accession>
<gene>
    <name evidence="1" type="ORF">CINC_LOCUS10692</name>
</gene>
<sequence length="122" mass="13675">MRERYRDSNSRFGNEKGLRCLSVRVRHIPTLVFGPVATSSEPAVKRSDFSALPSVYNESLRKRCDSITTRNDRRLNYRSFLVTAPLPKSCSVGQLLDAWEMSVRQACAPTPVSYTPVPALGL</sequence>
<dbReference type="EMBL" id="LR824007">
    <property type="protein sequence ID" value="CAD0196400.1"/>
    <property type="molecule type" value="Genomic_DNA"/>
</dbReference>
<evidence type="ECO:0000313" key="1">
    <source>
        <dbReference type="EMBL" id="CAD0196400.1"/>
    </source>
</evidence>
<proteinExistence type="predicted"/>
<dbReference type="OrthoDB" id="10055322at2759"/>
<dbReference type="Proteomes" id="UP001154114">
    <property type="component" value="Chromosome 4"/>
</dbReference>
<reference evidence="1" key="1">
    <citation type="submission" date="2021-12" db="EMBL/GenBank/DDBJ databases">
        <authorList>
            <person name="King R."/>
        </authorList>
    </citation>
    <scope>NUCLEOTIDE SEQUENCE</scope>
</reference>
<evidence type="ECO:0000313" key="2">
    <source>
        <dbReference type="Proteomes" id="UP001154114"/>
    </source>
</evidence>